<dbReference type="InterPro" id="IPR051419">
    <property type="entry name" value="Lys/N-term_MeTrsfase_sf"/>
</dbReference>
<comment type="caution">
    <text evidence="4">The sequence shown here is derived from an EMBL/GenBank/DDBJ whole genome shotgun (WGS) entry which is preliminary data.</text>
</comment>
<dbReference type="GO" id="GO:0032259">
    <property type="term" value="P:methylation"/>
    <property type="evidence" value="ECO:0007669"/>
    <property type="project" value="UniProtKB-KW"/>
</dbReference>
<dbReference type="Gene3D" id="3.40.50.150">
    <property type="entry name" value="Vaccinia Virus protein VP39"/>
    <property type="match status" value="1"/>
</dbReference>
<organism evidence="4 5">
    <name type="scientific">Ceratodon purpureus</name>
    <name type="common">Fire moss</name>
    <name type="synonym">Dicranum purpureum</name>
    <dbReference type="NCBI Taxonomy" id="3225"/>
    <lineage>
        <taxon>Eukaryota</taxon>
        <taxon>Viridiplantae</taxon>
        <taxon>Streptophyta</taxon>
        <taxon>Embryophyta</taxon>
        <taxon>Bryophyta</taxon>
        <taxon>Bryophytina</taxon>
        <taxon>Bryopsida</taxon>
        <taxon>Dicranidae</taxon>
        <taxon>Pseudoditrichales</taxon>
        <taxon>Ditrichaceae</taxon>
        <taxon>Ceratodon</taxon>
    </lineage>
</organism>
<keyword evidence="5" id="KW-1185">Reference proteome</keyword>
<evidence type="ECO:0000313" key="5">
    <source>
        <dbReference type="Proteomes" id="UP000822688"/>
    </source>
</evidence>
<evidence type="ECO:0000256" key="2">
    <source>
        <dbReference type="ARBA" id="ARBA00022603"/>
    </source>
</evidence>
<keyword evidence="3" id="KW-0808">Transferase</keyword>
<proteinExistence type="inferred from homology"/>
<reference evidence="4" key="1">
    <citation type="submission" date="2020-06" db="EMBL/GenBank/DDBJ databases">
        <title>WGS assembly of Ceratodon purpureus strain R40.</title>
        <authorList>
            <person name="Carey S.B."/>
            <person name="Jenkins J."/>
            <person name="Shu S."/>
            <person name="Lovell J.T."/>
            <person name="Sreedasyam A."/>
            <person name="Maumus F."/>
            <person name="Tiley G.P."/>
            <person name="Fernandez-Pozo N."/>
            <person name="Barry K."/>
            <person name="Chen C."/>
            <person name="Wang M."/>
            <person name="Lipzen A."/>
            <person name="Daum C."/>
            <person name="Saski C.A."/>
            <person name="Payton A.C."/>
            <person name="Mcbreen J.C."/>
            <person name="Conrad R.E."/>
            <person name="Kollar L.M."/>
            <person name="Olsson S."/>
            <person name="Huttunen S."/>
            <person name="Landis J.B."/>
            <person name="Wickett N.J."/>
            <person name="Johnson M.G."/>
            <person name="Rensing S.A."/>
            <person name="Grimwood J."/>
            <person name="Schmutz J."/>
            <person name="Mcdaniel S.F."/>
        </authorList>
    </citation>
    <scope>NUCLEOTIDE SEQUENCE</scope>
    <source>
        <strain evidence="4">R40</strain>
    </source>
</reference>
<dbReference type="EMBL" id="CM026429">
    <property type="protein sequence ID" value="KAG0563403.1"/>
    <property type="molecule type" value="Genomic_DNA"/>
</dbReference>
<evidence type="ECO:0000313" key="4">
    <source>
        <dbReference type="EMBL" id="KAG0563403.1"/>
    </source>
</evidence>
<dbReference type="Proteomes" id="UP000822688">
    <property type="component" value="Chromosome 8"/>
</dbReference>
<name>A0A8T0GWX3_CERPU</name>
<evidence type="ECO:0000256" key="1">
    <source>
        <dbReference type="ARBA" id="ARBA00008361"/>
    </source>
</evidence>
<dbReference type="PANTHER" id="PTHR12176">
    <property type="entry name" value="SAM-DEPENDENT METHYLTRANSFERASE SUPERFAMILY PROTEIN"/>
    <property type="match status" value="1"/>
</dbReference>
<dbReference type="InterPro" id="IPR029063">
    <property type="entry name" value="SAM-dependent_MTases_sf"/>
</dbReference>
<gene>
    <name evidence="4" type="ORF">KC19_8G028100</name>
</gene>
<dbReference type="GO" id="GO:0008168">
    <property type="term" value="F:methyltransferase activity"/>
    <property type="evidence" value="ECO:0007669"/>
    <property type="project" value="UniProtKB-KW"/>
</dbReference>
<comment type="similarity">
    <text evidence="1">Belongs to the methyltransferase superfamily.</text>
</comment>
<dbReference type="CDD" id="cd02440">
    <property type="entry name" value="AdoMet_MTases"/>
    <property type="match status" value="1"/>
</dbReference>
<accession>A0A8T0GWX3</accession>
<sequence>MACTSAGITYLWSRCHRILEHHHYELVAEHVGHRSWELTMTTLMHSLACASTSRILSAHSRLFPAPGNGRLQLHGRRSPRCRQIFSRDLRPRAMEEDGPETEYKMLSEMKTAYDDLSILHMAETSSSKYAGFTLLVNNSGNILSMYKRDSIWTDLYFDEFATLPAVVPEGPIAILGLGGGTAARILLDVWPSRKLEGWEIDRVLVEKARLHLGLAALEVPNQEGGFLSVHIGDALSPEATVDGGFAGIVVDLFYQGEVLPELQEVQAWNELKKRLKPGGRIMVNCGGTIVEQRDSSPDYDDGTWTWKDGSAARDATISAIGRAFPEVNLRKMDSKEDNFLAMTGPLPDLHAWARAVPERVRPGVLTWRRAKVVSRRGFSF</sequence>
<dbReference type="PANTHER" id="PTHR12176:SF76">
    <property type="entry name" value="S-ADENOSYL-L-METHIONINE-DEPENDENT METHYLTRANSFERASES SUPERFAMILY PROTEIN"/>
    <property type="match status" value="1"/>
</dbReference>
<keyword evidence="2" id="KW-0489">Methyltransferase</keyword>
<dbReference type="SUPFAM" id="SSF53335">
    <property type="entry name" value="S-adenosyl-L-methionine-dependent methyltransferases"/>
    <property type="match status" value="1"/>
</dbReference>
<evidence type="ECO:0000256" key="3">
    <source>
        <dbReference type="ARBA" id="ARBA00022679"/>
    </source>
</evidence>
<evidence type="ECO:0008006" key="6">
    <source>
        <dbReference type="Google" id="ProtNLM"/>
    </source>
</evidence>
<dbReference type="AlphaFoldDB" id="A0A8T0GWX3"/>
<protein>
    <recommendedName>
        <fullName evidence="6">S-adenosyl-L-methionine-dependent methyltransferase</fullName>
    </recommendedName>
</protein>